<comment type="caution">
    <text evidence="6">The sequence shown here is derived from an EMBL/GenBank/DDBJ whole genome shotgun (WGS) entry which is preliminary data.</text>
</comment>
<proteinExistence type="inferred from homology"/>
<dbReference type="GO" id="GO:0005730">
    <property type="term" value="C:nucleolus"/>
    <property type="evidence" value="ECO:0007669"/>
    <property type="project" value="UniProtKB-SubCell"/>
</dbReference>
<gene>
    <name evidence="6" type="ORF">BOVATA_012820</name>
</gene>
<evidence type="ECO:0000256" key="3">
    <source>
        <dbReference type="ARBA" id="ARBA00022884"/>
    </source>
</evidence>
<feature type="compositionally biased region" description="Low complexity" evidence="5">
    <location>
        <begin position="217"/>
        <end position="228"/>
    </location>
</feature>
<evidence type="ECO:0000256" key="5">
    <source>
        <dbReference type="SAM" id="MobiDB-lite"/>
    </source>
</evidence>
<dbReference type="PANTHER" id="PTHR12311:SF7">
    <property type="entry name" value="ACTIVATOR OF BASAL TRANSCRIPTION 1"/>
    <property type="match status" value="1"/>
</dbReference>
<feature type="region of interest" description="Disordered" evidence="5">
    <location>
        <begin position="533"/>
        <end position="567"/>
    </location>
</feature>
<dbReference type="PANTHER" id="PTHR12311">
    <property type="entry name" value="ACTIVATOR OF BASAL TRANSCRIPTION 1"/>
    <property type="match status" value="1"/>
</dbReference>
<dbReference type="SUPFAM" id="SSF54928">
    <property type="entry name" value="RNA-binding domain, RBD"/>
    <property type="match status" value="1"/>
</dbReference>
<evidence type="ECO:0000256" key="2">
    <source>
        <dbReference type="ARBA" id="ARBA00005819"/>
    </source>
</evidence>
<dbReference type="RefSeq" id="XP_028866032.1">
    <property type="nucleotide sequence ID" value="XM_029010199.1"/>
</dbReference>
<dbReference type="GO" id="GO:0034462">
    <property type="term" value="P:small-subunit processome assembly"/>
    <property type="evidence" value="ECO:0007669"/>
    <property type="project" value="TreeGrafter"/>
</dbReference>
<evidence type="ECO:0000313" key="7">
    <source>
        <dbReference type="Proteomes" id="UP000236319"/>
    </source>
</evidence>
<dbReference type="CDD" id="cd12263">
    <property type="entry name" value="RRM_ABT1_like"/>
    <property type="match status" value="1"/>
</dbReference>
<feature type="compositionally biased region" description="Basic and acidic residues" evidence="5">
    <location>
        <begin position="284"/>
        <end position="305"/>
    </location>
</feature>
<organism evidence="6 7">
    <name type="scientific">Babesia ovata</name>
    <dbReference type="NCBI Taxonomy" id="189622"/>
    <lineage>
        <taxon>Eukaryota</taxon>
        <taxon>Sar</taxon>
        <taxon>Alveolata</taxon>
        <taxon>Apicomplexa</taxon>
        <taxon>Aconoidasida</taxon>
        <taxon>Piroplasmida</taxon>
        <taxon>Babesiidae</taxon>
        <taxon>Babesia</taxon>
    </lineage>
</organism>
<feature type="compositionally biased region" description="Basic and acidic residues" evidence="5">
    <location>
        <begin position="24"/>
        <end position="36"/>
    </location>
</feature>
<dbReference type="Proteomes" id="UP000236319">
    <property type="component" value="Unassembled WGS sequence"/>
</dbReference>
<keyword evidence="3" id="KW-0694">RNA-binding</keyword>
<dbReference type="InterPro" id="IPR035979">
    <property type="entry name" value="RBD_domain_sf"/>
</dbReference>
<dbReference type="AlphaFoldDB" id="A0A2H6KA12"/>
<feature type="compositionally biased region" description="Acidic residues" evidence="5">
    <location>
        <begin position="204"/>
        <end position="216"/>
    </location>
</feature>
<protein>
    <submittedName>
        <fullName evidence="6">Pre-rRNA-processing ESF2</fullName>
    </submittedName>
</protein>
<feature type="compositionally biased region" description="Acidic residues" evidence="5">
    <location>
        <begin position="180"/>
        <end position="197"/>
    </location>
</feature>
<dbReference type="GeneID" id="39873559"/>
<dbReference type="InterPro" id="IPR039119">
    <property type="entry name" value="ABT1/Esf2"/>
</dbReference>
<comment type="subcellular location">
    <subcellularLocation>
        <location evidence="1">Nucleus</location>
        <location evidence="1">Nucleolus</location>
    </subcellularLocation>
</comment>
<evidence type="ECO:0000256" key="1">
    <source>
        <dbReference type="ARBA" id="ARBA00004604"/>
    </source>
</evidence>
<dbReference type="GO" id="GO:0000480">
    <property type="term" value="P:endonucleolytic cleavage in 5'-ETS of tricistronic rRNA transcript (SSU-rRNA, 5.8S rRNA, LSU-rRNA)"/>
    <property type="evidence" value="ECO:0007669"/>
    <property type="project" value="TreeGrafter"/>
</dbReference>
<keyword evidence="7" id="KW-1185">Reference proteome</keyword>
<evidence type="ECO:0000313" key="6">
    <source>
        <dbReference type="EMBL" id="GBE59789.1"/>
    </source>
</evidence>
<dbReference type="OrthoDB" id="287393at2759"/>
<evidence type="ECO:0000256" key="4">
    <source>
        <dbReference type="ARBA" id="ARBA00023242"/>
    </source>
</evidence>
<accession>A0A2H6KA12</accession>
<feature type="compositionally biased region" description="Basic and acidic residues" evidence="5">
    <location>
        <begin position="533"/>
        <end position="555"/>
    </location>
</feature>
<dbReference type="VEuPathDB" id="PiroplasmaDB:BOVATA_012820"/>
<comment type="similarity">
    <text evidence="2">Belongs to the ESF2/ABP1 family.</text>
</comment>
<dbReference type="GO" id="GO:0000472">
    <property type="term" value="P:endonucleolytic cleavage to generate mature 5'-end of SSU-rRNA from (SSU-rRNA, 5.8S rRNA, LSU-rRNA)"/>
    <property type="evidence" value="ECO:0007669"/>
    <property type="project" value="TreeGrafter"/>
</dbReference>
<feature type="compositionally biased region" description="Basic and acidic residues" evidence="5">
    <location>
        <begin position="1"/>
        <end position="16"/>
    </location>
</feature>
<feature type="compositionally biased region" description="Low complexity" evidence="5">
    <location>
        <begin position="315"/>
        <end position="329"/>
    </location>
</feature>
<sequence>MGSKRAEKAKCTDAKRAYKRSAHEKRQAESKNHAEDNEIEAPLRRQMARSFETMMESNKISEKNGLMHQESRGKRQKTSELSVSSSHRNSKPVNVSSNSIAKERKGRRSKIAAADPIPDSGADAVAKVKGNIKANGRHSLGNLDTSSVPAALLSKTDSHENAMSYDDSSDEDTSSQNASSDEDSSDTSDSSDSDDSSDVGTSASDEESSDTDESDQDSSSSDTSSDSDSSSDDDKSSDSDNSSGESADSNKDSTSSDGTSSSDESSVSSDSSDEDSSSKKAKRSKDSSSSDDSSKSDDSSDDHNSPNETSEGGKESSSTDGSSDEVGSSNEKEGDGEGSSPDDEEEAEEYDDNELGGVVNDPLETPDPDAVQKSGVVFCSRIPPFMSISKIRSYFGRYGKVGKIYAEPESISSFKKRVKLGGNKKVKFVHGWIEFLDKKVAKLVAARLNGQPVGEKKRHNFWRDDLWNLKYLPRYKFRDVMEYLHRHKNERKEKLTYHLSQSRKENYNYLEQLEAEKRQKAAEAIRRKKGLDAYTHKLKLRPKEPKPKQNEDSEAKVPTSLLGAIVS</sequence>
<dbReference type="GO" id="GO:0003723">
    <property type="term" value="F:RNA binding"/>
    <property type="evidence" value="ECO:0007669"/>
    <property type="project" value="UniProtKB-KW"/>
</dbReference>
<dbReference type="GO" id="GO:0000447">
    <property type="term" value="P:endonucleolytic cleavage in ITS1 to separate SSU-rRNA from 5.8S rRNA and LSU-rRNA from tricistronic rRNA transcript (SSU-rRNA, 5.8S rRNA, LSU-rRNA)"/>
    <property type="evidence" value="ECO:0007669"/>
    <property type="project" value="TreeGrafter"/>
</dbReference>
<dbReference type="Gene3D" id="3.30.70.330">
    <property type="match status" value="1"/>
</dbReference>
<name>A0A2H6KA12_9APIC</name>
<dbReference type="EMBL" id="BDSA01000001">
    <property type="protein sequence ID" value="GBE59789.1"/>
    <property type="molecule type" value="Genomic_DNA"/>
</dbReference>
<feature type="compositionally biased region" description="Acidic residues" evidence="5">
    <location>
        <begin position="336"/>
        <end position="354"/>
    </location>
</feature>
<feature type="compositionally biased region" description="Low complexity" evidence="5">
    <location>
        <begin position="239"/>
        <end position="270"/>
    </location>
</feature>
<feature type="compositionally biased region" description="Polar residues" evidence="5">
    <location>
        <begin position="79"/>
        <end position="100"/>
    </location>
</feature>
<dbReference type="InterPro" id="IPR012677">
    <property type="entry name" value="Nucleotide-bd_a/b_plait_sf"/>
</dbReference>
<keyword evidence="4" id="KW-0539">Nucleus</keyword>
<reference evidence="6 7" key="1">
    <citation type="journal article" date="2017" name="BMC Genomics">
        <title>Whole-genome assembly of Babesia ovata and comparative genomics between closely related pathogens.</title>
        <authorList>
            <person name="Yamagishi J."/>
            <person name="Asada M."/>
            <person name="Hakimi H."/>
            <person name="Tanaka T.Q."/>
            <person name="Sugimoto C."/>
            <person name="Kawazu S."/>
        </authorList>
    </citation>
    <scope>NUCLEOTIDE SEQUENCE [LARGE SCALE GENOMIC DNA]</scope>
    <source>
        <strain evidence="6 7">Miyake</strain>
    </source>
</reference>
<dbReference type="InterPro" id="IPR034353">
    <property type="entry name" value="ABT1/ESF2_RRM"/>
</dbReference>
<feature type="region of interest" description="Disordered" evidence="5">
    <location>
        <begin position="1"/>
        <end position="369"/>
    </location>
</feature>